<dbReference type="Pfam" id="PF13919">
    <property type="entry name" value="ASXH"/>
    <property type="match status" value="1"/>
</dbReference>
<feature type="region of interest" description="Disordered" evidence="1">
    <location>
        <begin position="119"/>
        <end position="144"/>
    </location>
</feature>
<dbReference type="AlphaFoldDB" id="A0A1X2G7P5"/>
<evidence type="ECO:0000313" key="4">
    <source>
        <dbReference type="Proteomes" id="UP000242146"/>
    </source>
</evidence>
<reference evidence="3 4" key="1">
    <citation type="submission" date="2016-07" db="EMBL/GenBank/DDBJ databases">
        <title>Pervasive Adenine N6-methylation of Active Genes in Fungi.</title>
        <authorList>
            <consortium name="DOE Joint Genome Institute"/>
            <person name="Mondo S.J."/>
            <person name="Dannebaum R.O."/>
            <person name="Kuo R.C."/>
            <person name="Labutti K."/>
            <person name="Haridas S."/>
            <person name="Kuo A."/>
            <person name="Salamov A."/>
            <person name="Ahrendt S.R."/>
            <person name="Lipzen A."/>
            <person name="Sullivan W."/>
            <person name="Andreopoulos W.B."/>
            <person name="Clum A."/>
            <person name="Lindquist E."/>
            <person name="Daum C."/>
            <person name="Ramamoorthy G.K."/>
            <person name="Gryganskyi A."/>
            <person name="Culley D."/>
            <person name="Magnuson J.K."/>
            <person name="James T.Y."/>
            <person name="O'Malley M.A."/>
            <person name="Stajich J.E."/>
            <person name="Spatafora J.W."/>
            <person name="Visel A."/>
            <person name="Grigoriev I.V."/>
        </authorList>
    </citation>
    <scope>NUCLEOTIDE SEQUENCE [LARGE SCALE GENOMIC DNA]</scope>
    <source>
        <strain evidence="3 4">NRRL 3301</strain>
    </source>
</reference>
<evidence type="ECO:0000256" key="1">
    <source>
        <dbReference type="SAM" id="MobiDB-lite"/>
    </source>
</evidence>
<name>A0A1X2G7P5_9FUNG</name>
<protein>
    <recommendedName>
        <fullName evidence="2">ASX DEUBAD domain-containing protein</fullName>
    </recommendedName>
</protein>
<accession>A0A1X2G7P5</accession>
<organism evidence="3 4">
    <name type="scientific">Hesseltinella vesiculosa</name>
    <dbReference type="NCBI Taxonomy" id="101127"/>
    <lineage>
        <taxon>Eukaryota</taxon>
        <taxon>Fungi</taxon>
        <taxon>Fungi incertae sedis</taxon>
        <taxon>Mucoromycota</taxon>
        <taxon>Mucoromycotina</taxon>
        <taxon>Mucoromycetes</taxon>
        <taxon>Mucorales</taxon>
        <taxon>Cunninghamellaceae</taxon>
        <taxon>Hesseltinella</taxon>
    </lineage>
</organism>
<comment type="caution">
    <text evidence="3">The sequence shown here is derived from an EMBL/GenBank/DDBJ whole genome shotgun (WGS) entry which is preliminary data.</text>
</comment>
<evidence type="ECO:0000259" key="2">
    <source>
        <dbReference type="Pfam" id="PF13919"/>
    </source>
</evidence>
<evidence type="ECO:0000313" key="3">
    <source>
        <dbReference type="EMBL" id="ORX47170.1"/>
    </source>
</evidence>
<dbReference type="STRING" id="101127.A0A1X2G7P5"/>
<dbReference type="EMBL" id="MCGT01000034">
    <property type="protein sequence ID" value="ORX47170.1"/>
    <property type="molecule type" value="Genomic_DNA"/>
</dbReference>
<sequence>MFDVHTPFKRFKQEEPTLDYLLTDPTSALANIKLETVFNIEEFQHLPTETQNELTKLLPMVDVALPSYSSSASSSSASLPLEDPSPSLHPSFFSKSDNPIFWSVLDDWQTMLSNGDMLPTTSTSSITPSTLSNPSSTTPAPPSFKDEAFETYWGELNEKDKMHNVAGDSKSITLKDMCRKGLIRENDIIVYKRNFSACKVIVSKSMKVVKADGTLGLSIILDDQIFEDFETPTALETKILDQHGKVSRDRRPNGNAFKSIRLIRNGKDLGRLFDIRKDAFGS</sequence>
<gene>
    <name evidence="3" type="ORF">DM01DRAFT_1293010</name>
</gene>
<dbReference type="Proteomes" id="UP000242146">
    <property type="component" value="Unassembled WGS sequence"/>
</dbReference>
<keyword evidence="4" id="KW-1185">Reference proteome</keyword>
<proteinExistence type="predicted"/>
<feature type="compositionally biased region" description="Low complexity" evidence="1">
    <location>
        <begin position="119"/>
        <end position="138"/>
    </location>
</feature>
<feature type="domain" description="ASX DEUBAD" evidence="2">
    <location>
        <begin position="13"/>
        <end position="155"/>
    </location>
</feature>
<dbReference type="InterPro" id="IPR028020">
    <property type="entry name" value="ASX_DEUBAD_dom"/>
</dbReference>
<dbReference type="OrthoDB" id="2289918at2759"/>